<feature type="signal peptide" evidence="1">
    <location>
        <begin position="1"/>
        <end position="24"/>
    </location>
</feature>
<keyword evidence="3" id="KW-1185">Reference proteome</keyword>
<comment type="caution">
    <text evidence="2">The sequence shown here is derived from an EMBL/GenBank/DDBJ whole genome shotgun (WGS) entry which is preliminary data.</text>
</comment>
<accession>A0A5C6C2T5</accession>
<organism evidence="2 3">
    <name type="scientific">Allorhodopirellula heiligendammensis</name>
    <dbReference type="NCBI Taxonomy" id="2714739"/>
    <lineage>
        <taxon>Bacteria</taxon>
        <taxon>Pseudomonadati</taxon>
        <taxon>Planctomycetota</taxon>
        <taxon>Planctomycetia</taxon>
        <taxon>Pirellulales</taxon>
        <taxon>Pirellulaceae</taxon>
        <taxon>Allorhodopirellula</taxon>
    </lineage>
</organism>
<evidence type="ECO:0000313" key="2">
    <source>
        <dbReference type="EMBL" id="TWU18317.1"/>
    </source>
</evidence>
<feature type="chain" id="PRO_5022823129" description="Trypsin" evidence="1">
    <location>
        <begin position="25"/>
        <end position="281"/>
    </location>
</feature>
<evidence type="ECO:0000256" key="1">
    <source>
        <dbReference type="SAM" id="SignalP"/>
    </source>
</evidence>
<keyword evidence="1" id="KW-0732">Signal</keyword>
<dbReference type="EMBL" id="SJPU01000001">
    <property type="protein sequence ID" value="TWU18317.1"/>
    <property type="molecule type" value="Genomic_DNA"/>
</dbReference>
<protein>
    <recommendedName>
        <fullName evidence="4">Trypsin</fullName>
    </recommendedName>
</protein>
<gene>
    <name evidence="2" type="ORF">Poly21_04790</name>
</gene>
<evidence type="ECO:0008006" key="4">
    <source>
        <dbReference type="Google" id="ProtNLM"/>
    </source>
</evidence>
<name>A0A5C6C2T5_9BACT</name>
<dbReference type="Proteomes" id="UP000319908">
    <property type="component" value="Unassembled WGS sequence"/>
</dbReference>
<dbReference type="PROSITE" id="PS51257">
    <property type="entry name" value="PROKAR_LIPOPROTEIN"/>
    <property type="match status" value="1"/>
</dbReference>
<sequence>MRIRQKKWSALVALSMVPSLGLLGCDSSPAIDRSRMHIHQPARIEGSPDVPEYSVWRPFFKTDAGNVSSGTTVGTAFLAQPYAEGKTYLVTAAHLYGTATGLSRDIRPSEWASAIQSTHVGDAFGATDAIKAVGAPLTPVDADSEQQRWVDLDIIALNTGPNLNGNAFKFSNESVHTGQRLWLVTALFAGASASQKCHAVTVNTVDPSGSISYTFENAKISFRATEGAPLLFDSGAIAGIHLRGREAQPNEGSPAGNPTGSGLNSEALRSALMELSATQGG</sequence>
<dbReference type="AlphaFoldDB" id="A0A5C6C2T5"/>
<reference evidence="2 3" key="1">
    <citation type="journal article" date="2020" name="Antonie Van Leeuwenhoek">
        <title>Rhodopirellula heiligendammensis sp. nov., Rhodopirellula pilleata sp. nov., and Rhodopirellula solitaria sp. nov. isolated from natural or artificial marine surfaces in Northern Germany and California, USA, and emended description of the genus Rhodopirellula.</title>
        <authorList>
            <person name="Kallscheuer N."/>
            <person name="Wiegand S."/>
            <person name="Jogler M."/>
            <person name="Boedeker C."/>
            <person name="Peeters S.H."/>
            <person name="Rast P."/>
            <person name="Heuer A."/>
            <person name="Jetten M.S.M."/>
            <person name="Rohde M."/>
            <person name="Jogler C."/>
        </authorList>
    </citation>
    <scope>NUCLEOTIDE SEQUENCE [LARGE SCALE GENOMIC DNA]</scope>
    <source>
        <strain evidence="2 3">Poly21</strain>
    </source>
</reference>
<proteinExistence type="predicted"/>
<evidence type="ECO:0000313" key="3">
    <source>
        <dbReference type="Proteomes" id="UP000319908"/>
    </source>
</evidence>